<dbReference type="EMBL" id="CP035281">
    <property type="protein sequence ID" value="QAT42748.1"/>
    <property type="molecule type" value="Genomic_DNA"/>
</dbReference>
<evidence type="ECO:0000313" key="1">
    <source>
        <dbReference type="EMBL" id="QAT42748.1"/>
    </source>
</evidence>
<sequence length="76" mass="8738">MQLPNKLYSYKNSTLALLPIVLDELQDGPMPVIELFDRVRMSLKDATDFISVMDCLYALRAIDINDDEEVFLCLLK</sequence>
<dbReference type="InterPro" id="IPR046900">
    <property type="entry name" value="ABC-3C_MC7"/>
</dbReference>
<accession>A0A410PV19</accession>
<dbReference type="RefSeq" id="WP_128745397.1">
    <property type="nucleotide sequence ID" value="NZ_CP035281.1"/>
</dbReference>
<protein>
    <submittedName>
        <fullName evidence="1">Uncharacterized protein</fullName>
    </submittedName>
</protein>
<evidence type="ECO:0000313" key="2">
    <source>
        <dbReference type="Proteomes" id="UP000287601"/>
    </source>
</evidence>
<keyword evidence="2" id="KW-1185">Reference proteome</keyword>
<dbReference type="AlphaFoldDB" id="A0A410PV19"/>
<proteinExistence type="predicted"/>
<organism evidence="1 2">
    <name type="scientific">Aminipila luticellarii</name>
    <dbReference type="NCBI Taxonomy" id="2507160"/>
    <lineage>
        <taxon>Bacteria</taxon>
        <taxon>Bacillati</taxon>
        <taxon>Bacillota</taxon>
        <taxon>Clostridia</taxon>
        <taxon>Peptostreptococcales</taxon>
        <taxon>Anaerovoracaceae</taxon>
        <taxon>Aminipila</taxon>
    </lineage>
</organism>
<dbReference type="Pfam" id="PF20292">
    <property type="entry name" value="MC7"/>
    <property type="match status" value="1"/>
</dbReference>
<gene>
    <name evidence="1" type="ORF">EQM06_05615</name>
</gene>
<dbReference type="OrthoDB" id="3268378at2"/>
<reference evidence="1 2" key="1">
    <citation type="submission" date="2019-01" db="EMBL/GenBank/DDBJ databases">
        <title>Draft genomes of a novel of Aminipila strains.</title>
        <authorList>
            <person name="Ma S."/>
        </authorList>
    </citation>
    <scope>NUCLEOTIDE SEQUENCE [LARGE SCALE GENOMIC DNA]</scope>
    <source>
        <strain evidence="2">JN-39</strain>
    </source>
</reference>
<dbReference type="KEGG" id="amij:EQM06_05615"/>
<name>A0A410PV19_9FIRM</name>
<dbReference type="Proteomes" id="UP000287601">
    <property type="component" value="Chromosome"/>
</dbReference>